<dbReference type="Proteomes" id="UP000298781">
    <property type="component" value="Chromosome"/>
</dbReference>
<dbReference type="InterPro" id="IPR006311">
    <property type="entry name" value="TAT_signal"/>
</dbReference>
<reference evidence="2 3" key="1">
    <citation type="submission" date="2019-04" db="EMBL/GenBank/DDBJ databases">
        <title>Phreatobacter aquaticus sp. nov.</title>
        <authorList>
            <person name="Choi A."/>
        </authorList>
    </citation>
    <scope>NUCLEOTIDE SEQUENCE [LARGE SCALE GENOMIC DNA]</scope>
    <source>
        <strain evidence="2 3">KCTC 52518</strain>
    </source>
</reference>
<proteinExistence type="predicted"/>
<feature type="compositionally biased region" description="Low complexity" evidence="1">
    <location>
        <begin position="38"/>
        <end position="49"/>
    </location>
</feature>
<keyword evidence="3" id="KW-1185">Reference proteome</keyword>
<sequence length="78" mass="8322">MSGQSKDKSGGTGLTAGRRDFLKAMTGASALAATAVVASQPAEAQAPASGRESRDERRKARYQPNAADVQNFYRTNRY</sequence>
<evidence type="ECO:0000313" key="3">
    <source>
        <dbReference type="Proteomes" id="UP000298781"/>
    </source>
</evidence>
<dbReference type="PROSITE" id="PS51318">
    <property type="entry name" value="TAT"/>
    <property type="match status" value="1"/>
</dbReference>
<dbReference type="RefSeq" id="WP_136963334.1">
    <property type="nucleotide sequence ID" value="NZ_CP039690.1"/>
</dbReference>
<feature type="region of interest" description="Disordered" evidence="1">
    <location>
        <begin position="38"/>
        <end position="78"/>
    </location>
</feature>
<dbReference type="KEGG" id="pstg:E8M01_28980"/>
<evidence type="ECO:0000256" key="1">
    <source>
        <dbReference type="SAM" id="MobiDB-lite"/>
    </source>
</evidence>
<gene>
    <name evidence="2" type="ORF">E8M01_28980</name>
</gene>
<dbReference type="EMBL" id="CP039690">
    <property type="protein sequence ID" value="QCI67911.1"/>
    <property type="molecule type" value="Genomic_DNA"/>
</dbReference>
<dbReference type="InterPro" id="IPR019546">
    <property type="entry name" value="TAT_signal_bac_arc"/>
</dbReference>
<evidence type="ECO:0000313" key="2">
    <source>
        <dbReference type="EMBL" id="QCI67911.1"/>
    </source>
</evidence>
<name>A0A4D7B4P1_9HYPH</name>
<organism evidence="2 3">
    <name type="scientific">Phreatobacter stygius</name>
    <dbReference type="NCBI Taxonomy" id="1940610"/>
    <lineage>
        <taxon>Bacteria</taxon>
        <taxon>Pseudomonadati</taxon>
        <taxon>Pseudomonadota</taxon>
        <taxon>Alphaproteobacteria</taxon>
        <taxon>Hyphomicrobiales</taxon>
        <taxon>Phreatobacteraceae</taxon>
        <taxon>Phreatobacter</taxon>
    </lineage>
</organism>
<protein>
    <submittedName>
        <fullName evidence="2">Twin-arginine translocation signal domain-containing protein</fullName>
    </submittedName>
</protein>
<dbReference type="NCBIfam" id="TIGR01409">
    <property type="entry name" value="TAT_signal_seq"/>
    <property type="match status" value="1"/>
</dbReference>
<accession>A0A4D7B4P1</accession>
<dbReference type="AlphaFoldDB" id="A0A4D7B4P1"/>